<dbReference type="EMBL" id="CAJVPW010017184">
    <property type="protein sequence ID" value="CAG8675262.1"/>
    <property type="molecule type" value="Genomic_DNA"/>
</dbReference>
<dbReference type="Proteomes" id="UP000789366">
    <property type="component" value="Unassembled WGS sequence"/>
</dbReference>
<keyword evidence="2" id="KW-1185">Reference proteome</keyword>
<accession>A0ACA9NUC6</accession>
<reference evidence="1" key="1">
    <citation type="submission" date="2021-06" db="EMBL/GenBank/DDBJ databases">
        <authorList>
            <person name="Kallberg Y."/>
            <person name="Tangrot J."/>
            <person name="Rosling A."/>
        </authorList>
    </citation>
    <scope>NUCLEOTIDE SEQUENCE</scope>
    <source>
        <strain evidence="1">28 12/20/2015</strain>
    </source>
</reference>
<evidence type="ECO:0000313" key="2">
    <source>
        <dbReference type="Proteomes" id="UP000789366"/>
    </source>
</evidence>
<gene>
    <name evidence="1" type="ORF">SPELUC_LOCUS9872</name>
</gene>
<evidence type="ECO:0000313" key="1">
    <source>
        <dbReference type="EMBL" id="CAG8675262.1"/>
    </source>
</evidence>
<comment type="caution">
    <text evidence="1">The sequence shown here is derived from an EMBL/GenBank/DDBJ whole genome shotgun (WGS) entry which is preliminary data.</text>
</comment>
<protein>
    <submittedName>
        <fullName evidence="1">14643_t:CDS:1</fullName>
    </submittedName>
</protein>
<name>A0ACA9NUC6_9GLOM</name>
<organism evidence="1 2">
    <name type="scientific">Cetraspora pellucida</name>
    <dbReference type="NCBI Taxonomy" id="1433469"/>
    <lineage>
        <taxon>Eukaryota</taxon>
        <taxon>Fungi</taxon>
        <taxon>Fungi incertae sedis</taxon>
        <taxon>Mucoromycota</taxon>
        <taxon>Glomeromycotina</taxon>
        <taxon>Glomeromycetes</taxon>
        <taxon>Diversisporales</taxon>
        <taxon>Gigasporaceae</taxon>
        <taxon>Cetraspora</taxon>
    </lineage>
</organism>
<proteinExistence type="predicted"/>
<sequence>MSLKEVSDPHYSVTFEHDFHDELIIDYKLVEVTNNEECESNEQDYVHREIDVVET</sequence>